<sequence length="108" mass="11590">MNLTAGKARKLVVWIGNNVCTQREHAHVEAVPVVSLIRNINLALFPGQVLHALFDQNLGLRVQCQRHAQRPSRALAGMVIGGGTNATGRKHHIAAGKSPFQRGSNALG</sequence>
<dbReference type="EMBL" id="MLJW01004789">
    <property type="protein sequence ID" value="OIQ69329.1"/>
    <property type="molecule type" value="Genomic_DNA"/>
</dbReference>
<comment type="caution">
    <text evidence="1">The sequence shown here is derived from an EMBL/GenBank/DDBJ whole genome shotgun (WGS) entry which is preliminary data.</text>
</comment>
<organism evidence="1">
    <name type="scientific">mine drainage metagenome</name>
    <dbReference type="NCBI Taxonomy" id="410659"/>
    <lineage>
        <taxon>unclassified sequences</taxon>
        <taxon>metagenomes</taxon>
        <taxon>ecological metagenomes</taxon>
    </lineage>
</organism>
<proteinExistence type="predicted"/>
<dbReference type="AlphaFoldDB" id="A0A1J5PCH7"/>
<reference evidence="1" key="1">
    <citation type="submission" date="2016-10" db="EMBL/GenBank/DDBJ databases">
        <title>Sequence of Gallionella enrichment culture.</title>
        <authorList>
            <person name="Poehlein A."/>
            <person name="Muehling M."/>
            <person name="Daniel R."/>
        </authorList>
    </citation>
    <scope>NUCLEOTIDE SEQUENCE</scope>
</reference>
<protein>
    <submittedName>
        <fullName evidence="1">Uncharacterized protein</fullName>
    </submittedName>
</protein>
<gene>
    <name evidence="1" type="ORF">GALL_490710</name>
</gene>
<evidence type="ECO:0000313" key="1">
    <source>
        <dbReference type="EMBL" id="OIQ69329.1"/>
    </source>
</evidence>
<accession>A0A1J5PCH7</accession>
<name>A0A1J5PCH7_9ZZZZ</name>